<evidence type="ECO:0000313" key="1">
    <source>
        <dbReference type="EMBL" id="OCQ23777.1"/>
    </source>
</evidence>
<dbReference type="Proteomes" id="UP000093366">
    <property type="component" value="Unassembled WGS sequence"/>
</dbReference>
<reference evidence="2" key="1">
    <citation type="submission" date="2016-07" db="EMBL/GenBank/DDBJ databases">
        <authorList>
            <person name="Florea S."/>
            <person name="Webb J.S."/>
            <person name="Jaromczyk J."/>
            <person name="Schardl C.L."/>
        </authorList>
    </citation>
    <scope>NUCLEOTIDE SEQUENCE [LARGE SCALE GENOMIC DNA]</scope>
    <source>
        <strain evidence="2">IPB1</strain>
    </source>
</reference>
<name>A0A1C0TWW1_9GAMM</name>
<dbReference type="OrthoDB" id="4109614at1224"/>
<accession>A0A1C0TWW1</accession>
<proteinExistence type="predicted"/>
<dbReference type="RefSeq" id="WP_065789790.1">
    <property type="nucleotide sequence ID" value="NZ_MAUJ01000001.1"/>
</dbReference>
<evidence type="ECO:0000313" key="2">
    <source>
        <dbReference type="Proteomes" id="UP000093366"/>
    </source>
</evidence>
<sequence>MTKSIQIHPKASLSSELNDDLSLTAARSNYLKFGASQEKFTEVVISEVDRDTFSRAVRCV</sequence>
<comment type="caution">
    <text evidence="1">The sequence shown here is derived from an EMBL/GenBank/DDBJ whole genome shotgun (WGS) entry which is preliminary data.</text>
</comment>
<gene>
    <name evidence="1" type="ORF">A7985_07505</name>
</gene>
<dbReference type="EMBL" id="MAUJ01000001">
    <property type="protein sequence ID" value="OCQ23777.1"/>
    <property type="molecule type" value="Genomic_DNA"/>
</dbReference>
<organism evidence="1 2">
    <name type="scientific">Pseudoalteromonas luteoviolacea</name>
    <dbReference type="NCBI Taxonomy" id="43657"/>
    <lineage>
        <taxon>Bacteria</taxon>
        <taxon>Pseudomonadati</taxon>
        <taxon>Pseudomonadota</taxon>
        <taxon>Gammaproteobacteria</taxon>
        <taxon>Alteromonadales</taxon>
        <taxon>Pseudoalteromonadaceae</taxon>
        <taxon>Pseudoalteromonas</taxon>
    </lineage>
</organism>
<protein>
    <submittedName>
        <fullName evidence="1">Uncharacterized protein</fullName>
    </submittedName>
</protein>
<dbReference type="AlphaFoldDB" id="A0A1C0TWW1"/>